<comment type="similarity">
    <text evidence="1 3">Belongs to the short-chain dehydrogenases/reductases (SDR) family.</text>
</comment>
<keyword evidence="5" id="KW-1185">Reference proteome</keyword>
<dbReference type="InterPro" id="IPR036291">
    <property type="entry name" value="NAD(P)-bd_dom_sf"/>
</dbReference>
<dbReference type="CDD" id="cd05374">
    <property type="entry name" value="17beta-HSD-like_SDR_c"/>
    <property type="match status" value="1"/>
</dbReference>
<dbReference type="GO" id="GO:0016491">
    <property type="term" value="F:oxidoreductase activity"/>
    <property type="evidence" value="ECO:0007669"/>
    <property type="project" value="UniProtKB-KW"/>
</dbReference>
<evidence type="ECO:0000256" key="1">
    <source>
        <dbReference type="ARBA" id="ARBA00006484"/>
    </source>
</evidence>
<dbReference type="Pfam" id="PF00106">
    <property type="entry name" value="adh_short"/>
    <property type="match status" value="1"/>
</dbReference>
<evidence type="ECO:0000256" key="2">
    <source>
        <dbReference type="ARBA" id="ARBA00023002"/>
    </source>
</evidence>
<organism evidence="4 5">
    <name type="scientific">Prosthecobacter vanneervenii</name>
    <dbReference type="NCBI Taxonomy" id="48466"/>
    <lineage>
        <taxon>Bacteria</taxon>
        <taxon>Pseudomonadati</taxon>
        <taxon>Verrucomicrobiota</taxon>
        <taxon>Verrucomicrobiia</taxon>
        <taxon>Verrucomicrobiales</taxon>
        <taxon>Verrucomicrobiaceae</taxon>
        <taxon>Prosthecobacter</taxon>
    </lineage>
</organism>
<dbReference type="SUPFAM" id="SSF51735">
    <property type="entry name" value="NAD(P)-binding Rossmann-fold domains"/>
    <property type="match status" value="1"/>
</dbReference>
<evidence type="ECO:0000313" key="4">
    <source>
        <dbReference type="EMBL" id="MBB5035383.1"/>
    </source>
</evidence>
<dbReference type="PRINTS" id="PR00080">
    <property type="entry name" value="SDRFAMILY"/>
</dbReference>
<dbReference type="AlphaFoldDB" id="A0A7W7YFV3"/>
<dbReference type="PRINTS" id="PR00081">
    <property type="entry name" value="GDHRDH"/>
</dbReference>
<dbReference type="EMBL" id="JACHIG010000016">
    <property type="protein sequence ID" value="MBB5035383.1"/>
    <property type="molecule type" value="Genomic_DNA"/>
</dbReference>
<accession>A0A7W7YFV3</accession>
<proteinExistence type="inferred from homology"/>
<sequence>MSSKKWLITGCSSGFGRAIAEAALAAGQKVIATARDVRSIADLEKPGSCEVMALDITDEANIREVIAAAGALDVIVNNAGYGLIGAVEECSDEQIRRSLETNFFGPLNVIRAALPMLRVQKRGHIVNISAAAAISNYPGFGIYGGAKAALEMMSESLRLELAPLGIHVTQVQPGPFRTDFIARGLEKAATQIADYDGSARKFATFLETVNGKQPGDPARAAQAIVKMVLDGEPPPRLPLGKYVVKKMRDKAAALTREAERWGDVAGATDFSG</sequence>
<dbReference type="InterPro" id="IPR051911">
    <property type="entry name" value="SDR_oxidoreductase"/>
</dbReference>
<dbReference type="Proteomes" id="UP000590740">
    <property type="component" value="Unassembled WGS sequence"/>
</dbReference>
<evidence type="ECO:0000256" key="3">
    <source>
        <dbReference type="RuleBase" id="RU000363"/>
    </source>
</evidence>
<dbReference type="PANTHER" id="PTHR43976:SF16">
    <property type="entry name" value="SHORT-CHAIN DEHYDROGENASE_REDUCTASE FAMILY PROTEIN"/>
    <property type="match status" value="1"/>
</dbReference>
<dbReference type="InterPro" id="IPR020904">
    <property type="entry name" value="Sc_DH/Rdtase_CS"/>
</dbReference>
<name>A0A7W7YFV3_9BACT</name>
<dbReference type="PANTHER" id="PTHR43976">
    <property type="entry name" value="SHORT CHAIN DEHYDROGENASE"/>
    <property type="match status" value="1"/>
</dbReference>
<comment type="caution">
    <text evidence="4">The sequence shown here is derived from an EMBL/GenBank/DDBJ whole genome shotgun (WGS) entry which is preliminary data.</text>
</comment>
<dbReference type="PROSITE" id="PS00061">
    <property type="entry name" value="ADH_SHORT"/>
    <property type="match status" value="1"/>
</dbReference>
<dbReference type="RefSeq" id="WP_184344109.1">
    <property type="nucleotide sequence ID" value="NZ_JACHIG010000016.1"/>
</dbReference>
<evidence type="ECO:0000313" key="5">
    <source>
        <dbReference type="Proteomes" id="UP000590740"/>
    </source>
</evidence>
<dbReference type="Gene3D" id="3.40.50.720">
    <property type="entry name" value="NAD(P)-binding Rossmann-like Domain"/>
    <property type="match status" value="1"/>
</dbReference>
<dbReference type="NCBIfam" id="NF004824">
    <property type="entry name" value="PRK06180.1"/>
    <property type="match status" value="1"/>
</dbReference>
<keyword evidence="2" id="KW-0560">Oxidoreductase</keyword>
<gene>
    <name evidence="4" type="ORF">HNQ65_004993</name>
</gene>
<dbReference type="InterPro" id="IPR002347">
    <property type="entry name" value="SDR_fam"/>
</dbReference>
<reference evidence="4 5" key="1">
    <citation type="submission" date="2020-08" db="EMBL/GenBank/DDBJ databases">
        <title>Genomic Encyclopedia of Type Strains, Phase IV (KMG-IV): sequencing the most valuable type-strain genomes for metagenomic binning, comparative biology and taxonomic classification.</title>
        <authorList>
            <person name="Goeker M."/>
        </authorList>
    </citation>
    <scope>NUCLEOTIDE SEQUENCE [LARGE SCALE GENOMIC DNA]</scope>
    <source>
        <strain evidence="4 5">DSM 12252</strain>
    </source>
</reference>
<protein>
    <submittedName>
        <fullName evidence="4">NAD(P)-dependent dehydrogenase (Short-subunit alcohol dehydrogenase family)</fullName>
    </submittedName>
</protein>